<evidence type="ECO:0000313" key="3">
    <source>
        <dbReference type="EnsemblMetazoa" id="XP_008204488"/>
    </source>
</evidence>
<dbReference type="RefSeq" id="XP_008204489.1">
    <property type="nucleotide sequence ID" value="XM_008206267.4"/>
</dbReference>
<dbReference type="InterPro" id="IPR036910">
    <property type="entry name" value="HMG_box_dom_sf"/>
</dbReference>
<dbReference type="CDD" id="cd00084">
    <property type="entry name" value="HMG-box_SF"/>
    <property type="match status" value="1"/>
</dbReference>
<keyword evidence="4" id="KW-1185">Reference proteome</keyword>
<dbReference type="GeneID" id="100678780"/>
<dbReference type="EnsemblMetazoa" id="XM_016987468">
    <property type="protein sequence ID" value="XP_016842957"/>
    <property type="gene ID" value="LOC100678780"/>
</dbReference>
<protein>
    <recommendedName>
        <fullName evidence="2">HMG box domain-containing protein</fullName>
    </recommendedName>
</protein>
<sequence length="280" mass="32088">MNAQYQTEISNEVLCYESNSMKSKSSMNDVQLNNFETDSSLTVTNNELLTPDYTSYDEDSTESDEKFLIPKHDLPLQQQSTENYSNTLIETKTNVFPENCAYTGYRLWSSEMKLEILKKYPHMDVTIMTIRLGEMWTQMSVQNRNNWHERAQRLTEKADSFRKLCVMDWLASCNNDIGTTEYEGKSFIIEEASRPFKLQAIDIAAHLSLLGESLILIGTKIKQHDKPVSKSDYTTVLMDSLLCTMASLLCLTQHIPFLKIGNPDIFLKTLDNIAYIMPGL</sequence>
<keyword evidence="1" id="KW-0238">DNA-binding</keyword>
<dbReference type="GO" id="GO:0005634">
    <property type="term" value="C:nucleus"/>
    <property type="evidence" value="ECO:0007669"/>
    <property type="project" value="UniProtKB-UniRule"/>
</dbReference>
<dbReference type="AlphaFoldDB" id="A0A7M7H8U6"/>
<dbReference type="RefSeq" id="XP_016842957.1">
    <property type="nucleotide sequence ID" value="XM_016987468.3"/>
</dbReference>
<name>A0A7M7H8U6_NASVI</name>
<dbReference type="Gene3D" id="1.10.30.10">
    <property type="entry name" value="High mobility group box domain"/>
    <property type="match status" value="1"/>
</dbReference>
<dbReference type="RefSeq" id="XP_032457280.1">
    <property type="nucleotide sequence ID" value="XM_032601389.1"/>
</dbReference>
<dbReference type="Proteomes" id="UP000002358">
    <property type="component" value="Unassembled WGS sequence"/>
</dbReference>
<reference evidence="3" key="1">
    <citation type="submission" date="2021-01" db="UniProtKB">
        <authorList>
            <consortium name="EnsemblMetazoa"/>
        </authorList>
    </citation>
    <scope>IDENTIFICATION</scope>
</reference>
<feature type="domain" description="HMG box" evidence="2">
    <location>
        <begin position="98"/>
        <end position="157"/>
    </location>
</feature>
<evidence type="ECO:0000256" key="1">
    <source>
        <dbReference type="PROSITE-ProRule" id="PRU00267"/>
    </source>
</evidence>
<dbReference type="GO" id="GO:0003677">
    <property type="term" value="F:DNA binding"/>
    <property type="evidence" value="ECO:0007669"/>
    <property type="project" value="UniProtKB-UniRule"/>
</dbReference>
<dbReference type="PROSITE" id="PS50118">
    <property type="entry name" value="HMG_BOX_2"/>
    <property type="match status" value="1"/>
</dbReference>
<dbReference type="KEGG" id="nvi:100678780"/>
<accession>A0A7M7H8U6</accession>
<proteinExistence type="predicted"/>
<dbReference type="EnsemblMetazoa" id="XM_008206267">
    <property type="protein sequence ID" value="XP_008204489"/>
    <property type="gene ID" value="LOC100678780"/>
</dbReference>
<dbReference type="EnsemblMetazoa" id="XM_032601389">
    <property type="protein sequence ID" value="XP_032457280"/>
    <property type="gene ID" value="LOC100678780"/>
</dbReference>
<dbReference type="RefSeq" id="XP_008204488.1">
    <property type="nucleotide sequence ID" value="XM_008206266.4"/>
</dbReference>
<dbReference type="EnsemblMetazoa" id="XM_008206266">
    <property type="protein sequence ID" value="XP_008204488"/>
    <property type="gene ID" value="LOC100678780"/>
</dbReference>
<dbReference type="InterPro" id="IPR042477">
    <property type="entry name" value="HMGXB4"/>
</dbReference>
<dbReference type="OrthoDB" id="4777606at2759"/>
<dbReference type="EnsemblMetazoa" id="XM_003425864">
    <property type="protein sequence ID" value="XP_003425912"/>
    <property type="gene ID" value="LOC100678780"/>
</dbReference>
<evidence type="ECO:0000313" key="4">
    <source>
        <dbReference type="Proteomes" id="UP000002358"/>
    </source>
</evidence>
<dbReference type="InParanoid" id="A0A7M7H8U6"/>
<dbReference type="InterPro" id="IPR009071">
    <property type="entry name" value="HMG_box_dom"/>
</dbReference>
<dbReference type="PANTHER" id="PTHR46584:SF1">
    <property type="entry name" value="HMG DOMAIN-CONTAINING PROTEIN 4"/>
    <property type="match status" value="1"/>
</dbReference>
<evidence type="ECO:0000259" key="2">
    <source>
        <dbReference type="PROSITE" id="PS50118"/>
    </source>
</evidence>
<dbReference type="Pfam" id="PF00505">
    <property type="entry name" value="HMG_box"/>
    <property type="match status" value="1"/>
</dbReference>
<feature type="DNA-binding region" description="HMG box" evidence="1">
    <location>
        <begin position="98"/>
        <end position="157"/>
    </location>
</feature>
<dbReference type="PANTHER" id="PTHR46584">
    <property type="entry name" value="HMG DOMAIN-CONTAINING PROTEIN 4"/>
    <property type="match status" value="1"/>
</dbReference>
<dbReference type="SMR" id="A0A7M7H8U6"/>
<dbReference type="SUPFAM" id="SSF47095">
    <property type="entry name" value="HMG-box"/>
    <property type="match status" value="1"/>
</dbReference>
<dbReference type="RefSeq" id="XP_003425912.1">
    <property type="nucleotide sequence ID" value="XM_003425864.5"/>
</dbReference>
<keyword evidence="1" id="KW-0539">Nucleus</keyword>
<organism evidence="3 4">
    <name type="scientific">Nasonia vitripennis</name>
    <name type="common">Parasitic wasp</name>
    <dbReference type="NCBI Taxonomy" id="7425"/>
    <lineage>
        <taxon>Eukaryota</taxon>
        <taxon>Metazoa</taxon>
        <taxon>Ecdysozoa</taxon>
        <taxon>Arthropoda</taxon>
        <taxon>Hexapoda</taxon>
        <taxon>Insecta</taxon>
        <taxon>Pterygota</taxon>
        <taxon>Neoptera</taxon>
        <taxon>Endopterygota</taxon>
        <taxon>Hymenoptera</taxon>
        <taxon>Apocrita</taxon>
        <taxon>Proctotrupomorpha</taxon>
        <taxon>Chalcidoidea</taxon>
        <taxon>Pteromalidae</taxon>
        <taxon>Pteromalinae</taxon>
        <taxon>Nasonia</taxon>
    </lineage>
</organism>